<sequence length="208" mass="22620">MTLNVPLDNFASSPLDQDPSTILAVCIAEEASKGSRCYVYSTCLGGSQACEQSRQASISKGVAPFIREMKQSSPLGNQDVGHSEDGAEEMDEIQVKKMMKMEQVELTLTITSNDSKNTWGGFVSKKCLFLKGDGWDDTSIRESVVAALELAEEQLGCHTVYLCLEKSNPSLAGLVRTLMYASFEVVHPGVLQNADPKYLVLGMELEVA</sequence>
<dbReference type="GO" id="GO:0005737">
    <property type="term" value="C:cytoplasm"/>
    <property type="evidence" value="ECO:0007669"/>
    <property type="project" value="TreeGrafter"/>
</dbReference>
<evidence type="ECO:0000256" key="2">
    <source>
        <dbReference type="ARBA" id="ARBA00008796"/>
    </source>
</evidence>
<comment type="function">
    <text evidence="1">Ornithine decarboxylase (ODC) antizyme protein that negatively regulates ODC activity and intracellular polyamine biosynthesis in response to increased intracellular polyamine levels. Binds to ODC monomers, inhibiting the assembly of the functional ODC homodimer, and targets the monomers for ubiquitin-independent proteolytic destruction by the 26S proteasome.</text>
</comment>
<dbReference type="GO" id="GO:0045732">
    <property type="term" value="P:positive regulation of protein catabolic process"/>
    <property type="evidence" value="ECO:0007669"/>
    <property type="project" value="TreeGrafter"/>
</dbReference>
<comment type="subunit">
    <text evidence="3">Interacts with ODC and thereby sterically blocks ODC homodimerization.</text>
</comment>
<dbReference type="PANTHER" id="PTHR10279">
    <property type="entry name" value="ORNITHINE DECARBOXYLASE ANTIZYME"/>
    <property type="match status" value="1"/>
</dbReference>
<keyword evidence="7" id="KW-1185">Reference proteome</keyword>
<keyword evidence="5" id="KW-0688">Ribosomal frameshifting</keyword>
<evidence type="ECO:0000256" key="1">
    <source>
        <dbReference type="ARBA" id="ARBA00002307"/>
    </source>
</evidence>
<protein>
    <recommendedName>
        <fullName evidence="4">Ornithine decarboxylase antizyme</fullName>
    </recommendedName>
</protein>
<dbReference type="SUPFAM" id="SSF55729">
    <property type="entry name" value="Acyl-CoA N-acyltransferases (Nat)"/>
    <property type="match status" value="1"/>
</dbReference>
<dbReference type="GO" id="GO:0005634">
    <property type="term" value="C:nucleus"/>
    <property type="evidence" value="ECO:0007669"/>
    <property type="project" value="TreeGrafter"/>
</dbReference>
<dbReference type="InterPro" id="IPR038581">
    <property type="entry name" value="ODC_AZ_sf"/>
</dbReference>
<evidence type="ECO:0000256" key="3">
    <source>
        <dbReference type="ARBA" id="ARBA00011486"/>
    </source>
</evidence>
<evidence type="ECO:0000313" key="7">
    <source>
        <dbReference type="Proteomes" id="UP000696485"/>
    </source>
</evidence>
<dbReference type="Proteomes" id="UP000696485">
    <property type="component" value="Unassembled WGS sequence"/>
</dbReference>
<name>A0A9P5SR56_9FUNG</name>
<evidence type="ECO:0000313" key="6">
    <source>
        <dbReference type="EMBL" id="KAF9334709.1"/>
    </source>
</evidence>
<dbReference type="GO" id="GO:0008073">
    <property type="term" value="F:ornithine decarboxylase inhibitor activity"/>
    <property type="evidence" value="ECO:0007669"/>
    <property type="project" value="InterPro"/>
</dbReference>
<dbReference type="Pfam" id="PF02100">
    <property type="entry name" value="ODC_AZ"/>
    <property type="match status" value="1"/>
</dbReference>
<dbReference type="InterPro" id="IPR016181">
    <property type="entry name" value="Acyl_CoA_acyltransferase"/>
</dbReference>
<comment type="similarity">
    <text evidence="2">Belongs to the ODC antizyme family.</text>
</comment>
<organism evidence="6 7">
    <name type="scientific">Podila minutissima</name>
    <dbReference type="NCBI Taxonomy" id="64525"/>
    <lineage>
        <taxon>Eukaryota</taxon>
        <taxon>Fungi</taxon>
        <taxon>Fungi incertae sedis</taxon>
        <taxon>Mucoromycota</taxon>
        <taxon>Mortierellomycotina</taxon>
        <taxon>Mortierellomycetes</taxon>
        <taxon>Mortierellales</taxon>
        <taxon>Mortierellaceae</taxon>
        <taxon>Podila</taxon>
    </lineage>
</organism>
<reference evidence="6" key="1">
    <citation type="journal article" date="2020" name="Fungal Divers.">
        <title>Resolving the Mortierellaceae phylogeny through synthesis of multi-gene phylogenetics and phylogenomics.</title>
        <authorList>
            <person name="Vandepol N."/>
            <person name="Liber J."/>
            <person name="Desiro A."/>
            <person name="Na H."/>
            <person name="Kennedy M."/>
            <person name="Barry K."/>
            <person name="Grigoriev I.V."/>
            <person name="Miller A.N."/>
            <person name="O'Donnell K."/>
            <person name="Stajich J.E."/>
            <person name="Bonito G."/>
        </authorList>
    </citation>
    <scope>NUCLEOTIDE SEQUENCE</scope>
    <source>
        <strain evidence="6">NVP1</strain>
    </source>
</reference>
<accession>A0A9P5SR56</accession>
<evidence type="ECO:0000256" key="4">
    <source>
        <dbReference type="ARBA" id="ARBA00017712"/>
    </source>
</evidence>
<gene>
    <name evidence="6" type="ORF">BG006_001684</name>
</gene>
<proteinExistence type="inferred from homology"/>
<dbReference type="EMBL" id="JAAAUY010000134">
    <property type="protein sequence ID" value="KAF9334709.1"/>
    <property type="molecule type" value="Genomic_DNA"/>
</dbReference>
<comment type="caution">
    <text evidence="6">The sequence shown here is derived from an EMBL/GenBank/DDBJ whole genome shotgun (WGS) entry which is preliminary data.</text>
</comment>
<dbReference type="AlphaFoldDB" id="A0A9P5SR56"/>
<dbReference type="PANTHER" id="PTHR10279:SF10">
    <property type="entry name" value="ORNITHINE DECARBOXYLASE ANTIZYME"/>
    <property type="match status" value="1"/>
</dbReference>
<dbReference type="Gene3D" id="3.40.630.60">
    <property type="match status" value="1"/>
</dbReference>
<evidence type="ECO:0000256" key="5">
    <source>
        <dbReference type="ARBA" id="ARBA00022758"/>
    </source>
</evidence>
<dbReference type="GO" id="GO:0075523">
    <property type="term" value="P:viral translational frameshifting"/>
    <property type="evidence" value="ECO:0007669"/>
    <property type="project" value="UniProtKB-KW"/>
</dbReference>
<dbReference type="InterPro" id="IPR002993">
    <property type="entry name" value="ODC_AZ"/>
</dbReference>